<dbReference type="SUPFAM" id="SSF82689">
    <property type="entry name" value="Mechanosensitive channel protein MscS (YggB), C-terminal domain"/>
    <property type="match status" value="1"/>
</dbReference>
<gene>
    <name evidence="10" type="ORF">AMET1_0079</name>
</gene>
<dbReference type="Pfam" id="PF00924">
    <property type="entry name" value="MS_channel_2nd"/>
    <property type="match status" value="1"/>
</dbReference>
<feature type="transmembrane region" description="Helical" evidence="7">
    <location>
        <begin position="22"/>
        <end position="44"/>
    </location>
</feature>
<evidence type="ECO:0000313" key="11">
    <source>
        <dbReference type="Proteomes" id="UP000195137"/>
    </source>
</evidence>
<dbReference type="SUPFAM" id="SSF50182">
    <property type="entry name" value="Sm-like ribonucleoproteins"/>
    <property type="match status" value="1"/>
</dbReference>
<comment type="caution">
    <text evidence="10">The sequence shown here is derived from an EMBL/GenBank/DDBJ whole genome shotgun (WGS) entry which is preliminary data.</text>
</comment>
<dbReference type="InterPro" id="IPR049278">
    <property type="entry name" value="MS_channel_C"/>
</dbReference>
<dbReference type="AlphaFoldDB" id="A0A1Y3GDD5"/>
<evidence type="ECO:0000256" key="3">
    <source>
        <dbReference type="ARBA" id="ARBA00022475"/>
    </source>
</evidence>
<evidence type="ECO:0000256" key="7">
    <source>
        <dbReference type="SAM" id="Phobius"/>
    </source>
</evidence>
<dbReference type="InterPro" id="IPR045275">
    <property type="entry name" value="MscS_archaea/bacteria_type"/>
</dbReference>
<dbReference type="InterPro" id="IPR023408">
    <property type="entry name" value="MscS_beta-dom_sf"/>
</dbReference>
<evidence type="ECO:0000256" key="2">
    <source>
        <dbReference type="ARBA" id="ARBA00008017"/>
    </source>
</evidence>
<dbReference type="InterPro" id="IPR011066">
    <property type="entry name" value="MscS_channel_C_sf"/>
</dbReference>
<dbReference type="Gene3D" id="3.30.70.100">
    <property type="match status" value="1"/>
</dbReference>
<dbReference type="InterPro" id="IPR011014">
    <property type="entry name" value="MscS_channel_TM-2"/>
</dbReference>
<feature type="domain" description="Mechanosensitive ion channel MscS" evidence="8">
    <location>
        <begin position="108"/>
        <end position="172"/>
    </location>
</feature>
<keyword evidence="4 7" id="KW-0812">Transmembrane</keyword>
<evidence type="ECO:0000256" key="6">
    <source>
        <dbReference type="ARBA" id="ARBA00023136"/>
    </source>
</evidence>
<feature type="transmembrane region" description="Helical" evidence="7">
    <location>
        <begin position="64"/>
        <end position="80"/>
    </location>
</feature>
<sequence length="280" mass="31084">MVDPLPILEPVLGDYAGMATQVIYFVVSFLVIYLLGKAVAIPIVTKLMRARGLEEHARKPIKKVLSLAVIFVAIALAFGFAGLGNILLALATIAAAATLAIGFALQEVIKNFVSGIFIFIEKPFKIGDWIIWGDNSGVVEDISLRVTRLRTFDNELVTVPNSVLTDTELINPVAKDKLRIKCPFGIAYDDDINKATKIILEEAEKNEGIMSDPEPIVRLTDLANSYVELQCNIWVAEPNRRTFMKVKSDYTKAVKERFDEEDITIPFPQRELSGEITTQN</sequence>
<dbReference type="GO" id="GO:0008381">
    <property type="term" value="F:mechanosensitive monoatomic ion channel activity"/>
    <property type="evidence" value="ECO:0007669"/>
    <property type="project" value="InterPro"/>
</dbReference>
<dbReference type="PANTHER" id="PTHR30221:SF1">
    <property type="entry name" value="SMALL-CONDUCTANCE MECHANOSENSITIVE CHANNEL"/>
    <property type="match status" value="1"/>
</dbReference>
<accession>A0A1Y3GDD5</accession>
<dbReference type="Proteomes" id="UP000195137">
    <property type="component" value="Unassembled WGS sequence"/>
</dbReference>
<evidence type="ECO:0000259" key="8">
    <source>
        <dbReference type="Pfam" id="PF00924"/>
    </source>
</evidence>
<keyword evidence="3" id="KW-1003">Cell membrane</keyword>
<feature type="transmembrane region" description="Helical" evidence="7">
    <location>
        <begin position="86"/>
        <end position="105"/>
    </location>
</feature>
<dbReference type="PANTHER" id="PTHR30221">
    <property type="entry name" value="SMALL-CONDUCTANCE MECHANOSENSITIVE CHANNEL"/>
    <property type="match status" value="1"/>
</dbReference>
<proteinExistence type="inferred from homology"/>
<comment type="similarity">
    <text evidence="2">Belongs to the MscS (TC 1.A.23) family.</text>
</comment>
<dbReference type="EMBL" id="MRZU01000002">
    <property type="protein sequence ID" value="OUJ19409.1"/>
    <property type="molecule type" value="Genomic_DNA"/>
</dbReference>
<dbReference type="GO" id="GO:0005886">
    <property type="term" value="C:plasma membrane"/>
    <property type="evidence" value="ECO:0007669"/>
    <property type="project" value="UniProtKB-SubCell"/>
</dbReference>
<evidence type="ECO:0000256" key="4">
    <source>
        <dbReference type="ARBA" id="ARBA00022692"/>
    </source>
</evidence>
<keyword evidence="5 7" id="KW-1133">Transmembrane helix</keyword>
<reference evidence="10 11" key="1">
    <citation type="submission" date="2016-12" db="EMBL/GenBank/DDBJ databases">
        <title>Discovery of methanogenic haloarchaea.</title>
        <authorList>
            <person name="Sorokin D.Y."/>
            <person name="Makarova K.S."/>
            <person name="Abbas B."/>
            <person name="Ferrer M."/>
            <person name="Golyshin P.N."/>
        </authorList>
    </citation>
    <scope>NUCLEOTIDE SEQUENCE [LARGE SCALE GENOMIC DNA]</scope>
    <source>
        <strain evidence="10">AMET1</strain>
    </source>
</reference>
<evidence type="ECO:0000256" key="1">
    <source>
        <dbReference type="ARBA" id="ARBA00004651"/>
    </source>
</evidence>
<dbReference type="Gene3D" id="2.30.30.60">
    <property type="match status" value="1"/>
</dbReference>
<dbReference type="Pfam" id="PF21082">
    <property type="entry name" value="MS_channel_3rd"/>
    <property type="match status" value="1"/>
</dbReference>
<evidence type="ECO:0000259" key="9">
    <source>
        <dbReference type="Pfam" id="PF21082"/>
    </source>
</evidence>
<feature type="domain" description="Mechanosensitive ion channel MscS C-terminal" evidence="9">
    <location>
        <begin position="180"/>
        <end position="265"/>
    </location>
</feature>
<comment type="subcellular location">
    <subcellularLocation>
        <location evidence="1">Cell membrane</location>
        <topology evidence="1">Multi-pass membrane protein</topology>
    </subcellularLocation>
</comment>
<name>A0A1Y3GDD5_9EURY</name>
<keyword evidence="6 7" id="KW-0472">Membrane</keyword>
<dbReference type="SUPFAM" id="SSF82861">
    <property type="entry name" value="Mechanosensitive channel protein MscS (YggB), transmembrane region"/>
    <property type="match status" value="1"/>
</dbReference>
<protein>
    <submittedName>
        <fullName evidence="10">Small-conductance mechanosensitive channel, MscC family</fullName>
    </submittedName>
</protein>
<keyword evidence="11" id="KW-1185">Reference proteome</keyword>
<evidence type="ECO:0000256" key="5">
    <source>
        <dbReference type="ARBA" id="ARBA00022989"/>
    </source>
</evidence>
<organism evidence="10 11">
    <name type="scientific">Methanonatronarchaeum thermophilum</name>
    <dbReference type="NCBI Taxonomy" id="1927129"/>
    <lineage>
        <taxon>Archaea</taxon>
        <taxon>Methanobacteriati</taxon>
        <taxon>Methanobacteriota</taxon>
        <taxon>Methanonatronarchaeia</taxon>
        <taxon>Methanonatronarchaeales</taxon>
        <taxon>Methanonatronarchaeaceae</taxon>
        <taxon>Methanonatronarchaeum</taxon>
    </lineage>
</organism>
<dbReference type="InterPro" id="IPR006685">
    <property type="entry name" value="MscS_channel_2nd"/>
</dbReference>
<evidence type="ECO:0000313" key="10">
    <source>
        <dbReference type="EMBL" id="OUJ19409.1"/>
    </source>
</evidence>
<dbReference type="Gene3D" id="1.10.287.1260">
    <property type="match status" value="1"/>
</dbReference>
<dbReference type="InterPro" id="IPR010920">
    <property type="entry name" value="LSM_dom_sf"/>
</dbReference>